<feature type="domain" description="Reverse transcriptase" evidence="8">
    <location>
        <begin position="1"/>
        <end position="200"/>
    </location>
</feature>
<keyword evidence="9" id="KW-0695">RNA-directed DNA polymerase</keyword>
<evidence type="ECO:0000256" key="2">
    <source>
        <dbReference type="ARBA" id="ARBA00022695"/>
    </source>
</evidence>
<dbReference type="InterPro" id="IPR013597">
    <property type="entry name" value="Mat_intron_G2"/>
</dbReference>
<dbReference type="CDD" id="cd01651">
    <property type="entry name" value="RT_G2_intron"/>
    <property type="match status" value="1"/>
</dbReference>
<dbReference type="SUPFAM" id="SSF56672">
    <property type="entry name" value="DNA/RNA polymerases"/>
    <property type="match status" value="1"/>
</dbReference>
<dbReference type="InterPro" id="IPR043502">
    <property type="entry name" value="DNA/RNA_pol_sf"/>
</dbReference>
<dbReference type="AlphaFoldDB" id="T1C5P1"/>
<evidence type="ECO:0000256" key="4">
    <source>
        <dbReference type="ARBA" id="ARBA00022842"/>
    </source>
</evidence>
<reference evidence="9" key="1">
    <citation type="submission" date="2013-08" db="EMBL/GenBank/DDBJ databases">
        <authorList>
            <person name="Mendez C."/>
            <person name="Richter M."/>
            <person name="Ferrer M."/>
            <person name="Sanchez J."/>
        </authorList>
    </citation>
    <scope>NUCLEOTIDE SEQUENCE</scope>
</reference>
<keyword evidence="4" id="KW-0460">Magnesium</keyword>
<comment type="caution">
    <text evidence="9">The sequence shown here is derived from an EMBL/GenBank/DDBJ whole genome shotgun (WGS) entry which is preliminary data.</text>
</comment>
<comment type="similarity">
    <text evidence="6">Belongs to the bacterial reverse transcriptase family.</text>
</comment>
<dbReference type="InterPro" id="IPR000123">
    <property type="entry name" value="Reverse_transcriptase_msDNA"/>
</dbReference>
<dbReference type="GO" id="GO:0003723">
    <property type="term" value="F:RNA binding"/>
    <property type="evidence" value="ECO:0007669"/>
    <property type="project" value="InterPro"/>
</dbReference>
<keyword evidence="3" id="KW-0479">Metal-binding</keyword>
<evidence type="ECO:0000256" key="7">
    <source>
        <dbReference type="ARBA" id="ARBA00048173"/>
    </source>
</evidence>
<evidence type="ECO:0000259" key="8">
    <source>
        <dbReference type="PROSITE" id="PS50878"/>
    </source>
</evidence>
<accession>T1C5P1</accession>
<dbReference type="GO" id="GO:0051607">
    <property type="term" value="P:defense response to virus"/>
    <property type="evidence" value="ECO:0007669"/>
    <property type="project" value="UniProtKB-KW"/>
</dbReference>
<feature type="non-terminal residue" evidence="9">
    <location>
        <position position="1"/>
    </location>
</feature>
<dbReference type="PANTHER" id="PTHR34047:SF8">
    <property type="entry name" value="PROTEIN YKFC"/>
    <property type="match status" value="1"/>
</dbReference>
<evidence type="ECO:0000256" key="3">
    <source>
        <dbReference type="ARBA" id="ARBA00022723"/>
    </source>
</evidence>
<dbReference type="EMBL" id="AUZZ01002416">
    <property type="protein sequence ID" value="EQD60579.1"/>
    <property type="molecule type" value="Genomic_DNA"/>
</dbReference>
<dbReference type="InterPro" id="IPR000477">
    <property type="entry name" value="RT_dom"/>
</dbReference>
<comment type="catalytic activity">
    <reaction evidence="7">
        <text>DNA(n) + a 2'-deoxyribonucleoside 5'-triphosphate = DNA(n+1) + diphosphate</text>
        <dbReference type="Rhea" id="RHEA:22508"/>
        <dbReference type="Rhea" id="RHEA-COMP:17339"/>
        <dbReference type="Rhea" id="RHEA-COMP:17340"/>
        <dbReference type="ChEBI" id="CHEBI:33019"/>
        <dbReference type="ChEBI" id="CHEBI:61560"/>
        <dbReference type="ChEBI" id="CHEBI:173112"/>
        <dbReference type="EC" id="2.7.7.49"/>
    </reaction>
</comment>
<dbReference type="PROSITE" id="PS50878">
    <property type="entry name" value="RT_POL"/>
    <property type="match status" value="1"/>
</dbReference>
<sequence>AVLLVLGPIFEADLLRNQYGFRPGLDAKMAVRQAFWPVGDRGRSEVVDADLSDYFSSIPHGPLMRCVSRRVADGTLLSVIKSWLTTPVIERDQRATRCTTEAKDRHRGTPQGSPISPLLANLYFRRFLLAWERFGHRERLDAHVVNYADDLVICCRPGNGSDALTTMRQLMTRLGLTVNEAKTRLVRLPEEGFDFPGYSIGRFHGKDGVPFIGTRPSRKAVRRLLERVHDATTPHKHAESPDLRVAALNRLLRGWAAYFNQGPVLPTYKLVRWYVQRRLQRWLVRRSGQAGTGYRQYPDEYLYETLGLYTLPRRRSDLPSAKA</sequence>
<organism evidence="9">
    <name type="scientific">mine drainage metagenome</name>
    <dbReference type="NCBI Taxonomy" id="410659"/>
    <lineage>
        <taxon>unclassified sequences</taxon>
        <taxon>metagenomes</taxon>
        <taxon>ecological metagenomes</taxon>
    </lineage>
</organism>
<name>T1C5P1_9ZZZZ</name>
<dbReference type="GO" id="GO:0003964">
    <property type="term" value="F:RNA-directed DNA polymerase activity"/>
    <property type="evidence" value="ECO:0007669"/>
    <property type="project" value="UniProtKB-KW"/>
</dbReference>
<dbReference type="InterPro" id="IPR051083">
    <property type="entry name" value="GrpII_Intron_Splice-Mob/Def"/>
</dbReference>
<protein>
    <submittedName>
        <fullName evidence="9">RNA-directed DNA polymerase (Reverse transcriptase)</fullName>
        <ecNumber evidence="9">2.7.7.49</ecNumber>
    </submittedName>
</protein>
<dbReference type="Pfam" id="PF08388">
    <property type="entry name" value="GIIM"/>
    <property type="match status" value="1"/>
</dbReference>
<keyword evidence="2 9" id="KW-0548">Nucleotidyltransferase</keyword>
<keyword evidence="1 9" id="KW-0808">Transferase</keyword>
<dbReference type="GO" id="GO:0046872">
    <property type="term" value="F:metal ion binding"/>
    <property type="evidence" value="ECO:0007669"/>
    <property type="project" value="UniProtKB-KW"/>
</dbReference>
<gene>
    <name evidence="9" type="ORF">B2A_03620</name>
</gene>
<keyword evidence="5" id="KW-0051">Antiviral defense</keyword>
<dbReference type="PANTHER" id="PTHR34047">
    <property type="entry name" value="NUCLEAR INTRON MATURASE 1, MITOCHONDRIAL-RELATED"/>
    <property type="match status" value="1"/>
</dbReference>
<evidence type="ECO:0000256" key="6">
    <source>
        <dbReference type="ARBA" id="ARBA00034120"/>
    </source>
</evidence>
<dbReference type="EC" id="2.7.7.49" evidence="9"/>
<proteinExistence type="inferred from homology"/>
<evidence type="ECO:0000313" key="9">
    <source>
        <dbReference type="EMBL" id="EQD60579.1"/>
    </source>
</evidence>
<evidence type="ECO:0000256" key="1">
    <source>
        <dbReference type="ARBA" id="ARBA00022679"/>
    </source>
</evidence>
<dbReference type="PRINTS" id="PR00866">
    <property type="entry name" value="RNADNAPOLMS"/>
</dbReference>
<reference evidence="9" key="2">
    <citation type="journal article" date="2014" name="ISME J.">
        <title>Microbial stratification in low pH oxic and suboxic macroscopic growths along an acid mine drainage.</title>
        <authorList>
            <person name="Mendez-Garcia C."/>
            <person name="Mesa V."/>
            <person name="Sprenger R.R."/>
            <person name="Richter M."/>
            <person name="Diez M.S."/>
            <person name="Solano J."/>
            <person name="Bargiela R."/>
            <person name="Golyshina O.V."/>
            <person name="Manteca A."/>
            <person name="Ramos J.L."/>
            <person name="Gallego J.R."/>
            <person name="Llorente I."/>
            <person name="Martins Dos Santos V.A."/>
            <person name="Jensen O.N."/>
            <person name="Pelaez A.I."/>
            <person name="Sanchez J."/>
            <person name="Ferrer M."/>
        </authorList>
    </citation>
    <scope>NUCLEOTIDE SEQUENCE</scope>
</reference>
<evidence type="ECO:0000256" key="5">
    <source>
        <dbReference type="ARBA" id="ARBA00023118"/>
    </source>
</evidence>
<dbReference type="Pfam" id="PF00078">
    <property type="entry name" value="RVT_1"/>
    <property type="match status" value="1"/>
</dbReference>